<name>A0A4Y8MHV0_9BURK</name>
<proteinExistence type="predicted"/>
<dbReference type="Proteomes" id="UP000297385">
    <property type="component" value="Unassembled WGS sequence"/>
</dbReference>
<dbReference type="RefSeq" id="WP_134466867.1">
    <property type="nucleotide sequence ID" value="NZ_SNVI01000008.1"/>
</dbReference>
<dbReference type="InterPro" id="IPR009553">
    <property type="entry name" value="DUF1173"/>
</dbReference>
<accession>A0A4Y8MHV0</accession>
<dbReference type="AlphaFoldDB" id="A0A4Y8MHV0"/>
<protein>
    <submittedName>
        <fullName evidence="1">DUF1173 family protein</fullName>
    </submittedName>
</protein>
<dbReference type="Pfam" id="PF06666">
    <property type="entry name" value="DUF1173"/>
    <property type="match status" value="1"/>
</dbReference>
<gene>
    <name evidence="1" type="ORF">E2553_45855</name>
</gene>
<reference evidence="1 2" key="1">
    <citation type="submission" date="2019-03" db="EMBL/GenBank/DDBJ databases">
        <title>Complete Genome Sequence of Paraburkholderia dipogonis ICMP 19430T, a Nitrogen-fixing Symbiont of the South African Invasive Legume Dipogon lignosus in New Zealand.</title>
        <authorList>
            <person name="De Meyer S.E."/>
        </authorList>
    </citation>
    <scope>NUCLEOTIDE SEQUENCE [LARGE SCALE GENOMIC DNA]</scope>
    <source>
        <strain evidence="1 2">ICMP 19430</strain>
    </source>
</reference>
<evidence type="ECO:0000313" key="1">
    <source>
        <dbReference type="EMBL" id="TFE36954.1"/>
    </source>
</evidence>
<organism evidence="1 2">
    <name type="scientific">Paraburkholderia dipogonis</name>
    <dbReference type="NCBI Taxonomy" id="1211383"/>
    <lineage>
        <taxon>Bacteria</taxon>
        <taxon>Pseudomonadati</taxon>
        <taxon>Pseudomonadota</taxon>
        <taxon>Betaproteobacteria</taxon>
        <taxon>Burkholderiales</taxon>
        <taxon>Burkholderiaceae</taxon>
        <taxon>Paraburkholderia</taxon>
    </lineage>
</organism>
<evidence type="ECO:0000313" key="2">
    <source>
        <dbReference type="Proteomes" id="UP000297385"/>
    </source>
</evidence>
<dbReference type="EMBL" id="SNVI01000008">
    <property type="protein sequence ID" value="TFE36954.1"/>
    <property type="molecule type" value="Genomic_DNA"/>
</dbReference>
<comment type="caution">
    <text evidence="1">The sequence shown here is derived from an EMBL/GenBank/DDBJ whole genome shotgun (WGS) entry which is preliminary data.</text>
</comment>
<sequence length="404" mass="45130">MTNVRFDGLVTSLEEVQDNPARFATRLERAKRTSGYAECLCQSAGGGKPLRLVVRRYGALFHLARWPDEGVYHKRDICSFFAEPTALSGASGIEQEAIRTTHAGLDARLDVSLTVRTVGTVRSESSPGDNSRAASRRSAPLLGFLQRVWQDAGLNHWSGGAQRNWGICSAQILAVLGEGKMNGKPVQDVVHVMRRYEESELPTIKAEFDAFLSRIRTTPTESHRGVVISEIKAIDPSKYGFIVRLRQTFETFYASKALVESAARSYRHAWPMIGQPEARVVAVLVVERTKDGNLRAVDLALQLCNRAFIPCDSSYEVDMANRLLDERRRFEKPLRRDEGDDMLPDFRLTDTARPTAIEIYGMEANDAYRARKLQKQAMYASRSEPCVEWVPPSPLASVVLPSPT</sequence>